<dbReference type="Proteomes" id="UP000294257">
    <property type="component" value="Unassembled WGS sequence"/>
</dbReference>
<dbReference type="RefSeq" id="WP_130343284.1">
    <property type="nucleotide sequence ID" value="NZ_SGWQ01000002.1"/>
</dbReference>
<reference evidence="1 2" key="1">
    <citation type="submission" date="2019-02" db="EMBL/GenBank/DDBJ databases">
        <title>Genomic Encyclopedia of Type Strains, Phase IV (KMG-IV): sequencing the most valuable type-strain genomes for metagenomic binning, comparative biology and taxonomic classification.</title>
        <authorList>
            <person name="Goeker M."/>
        </authorList>
    </citation>
    <scope>NUCLEOTIDE SEQUENCE [LARGE SCALE GENOMIC DNA]</scope>
    <source>
        <strain evidence="1 2">DSM 101727</strain>
    </source>
</reference>
<accession>A0A4Q7L4L0</accession>
<dbReference type="AlphaFoldDB" id="A0A4Q7L4L0"/>
<dbReference type="EMBL" id="SGWQ01000002">
    <property type="protein sequence ID" value="RZS43441.1"/>
    <property type="molecule type" value="Genomic_DNA"/>
</dbReference>
<keyword evidence="2" id="KW-1185">Reference proteome</keyword>
<proteinExistence type="predicted"/>
<dbReference type="OrthoDB" id="3576999at2"/>
<evidence type="ECO:0000313" key="2">
    <source>
        <dbReference type="Proteomes" id="UP000294257"/>
    </source>
</evidence>
<organism evidence="1 2">
    <name type="scientific">Herbihabitans rhizosphaerae</name>
    <dbReference type="NCBI Taxonomy" id="1872711"/>
    <lineage>
        <taxon>Bacteria</taxon>
        <taxon>Bacillati</taxon>
        <taxon>Actinomycetota</taxon>
        <taxon>Actinomycetes</taxon>
        <taxon>Pseudonocardiales</taxon>
        <taxon>Pseudonocardiaceae</taxon>
        <taxon>Herbihabitans</taxon>
    </lineage>
</organism>
<gene>
    <name evidence="1" type="ORF">EV193_102421</name>
</gene>
<name>A0A4Q7L4L0_9PSEU</name>
<evidence type="ECO:0000313" key="1">
    <source>
        <dbReference type="EMBL" id="RZS43441.1"/>
    </source>
</evidence>
<sequence>MPRVVISLDETALQDIDETVAALRRAGLSVDDVLRTTGVVTGSIDGTRVLADLRSVSGVRDVEQERGYDVGPPDSEVQ</sequence>
<evidence type="ECO:0008006" key="3">
    <source>
        <dbReference type="Google" id="ProtNLM"/>
    </source>
</evidence>
<comment type="caution">
    <text evidence="1">The sequence shown here is derived from an EMBL/GenBank/DDBJ whole genome shotgun (WGS) entry which is preliminary data.</text>
</comment>
<protein>
    <recommendedName>
        <fullName evidence="3">Ketohydroxyglutarate aldolase</fullName>
    </recommendedName>
</protein>